<dbReference type="EMBL" id="JAXAVU010000012">
    <property type="protein sequence ID" value="MDX8146417.1"/>
    <property type="molecule type" value="Genomic_DNA"/>
</dbReference>
<protein>
    <submittedName>
        <fullName evidence="1">Uncharacterized protein</fullName>
    </submittedName>
</protein>
<keyword evidence="2" id="KW-1185">Reference proteome</keyword>
<evidence type="ECO:0000313" key="1">
    <source>
        <dbReference type="EMBL" id="MDX8146417.1"/>
    </source>
</evidence>
<dbReference type="Proteomes" id="UP001285352">
    <property type="component" value="Unassembled WGS sequence"/>
</dbReference>
<reference evidence="1 2" key="1">
    <citation type="submission" date="2023-11" db="EMBL/GenBank/DDBJ databases">
        <title>Lentzea sokolovensis, sp. nov., Lentzea kristufkii, sp. nov., and Lentzea miocenensis, sp. nov., rare actinobacteria from Sokolov Coal Basin, Miocene lacustrine sediment, Czech Republic.</title>
        <authorList>
            <person name="Lara A."/>
            <person name="Kotroba L."/>
            <person name="Nouioui I."/>
            <person name="Neumann-Schaal M."/>
            <person name="Mast Y."/>
            <person name="Chronakova A."/>
        </authorList>
    </citation>
    <scope>NUCLEOTIDE SEQUENCE [LARGE SCALE GENOMIC DNA]</scope>
    <source>
        <strain evidence="1 2">BCCO 10_0061</strain>
    </source>
</reference>
<comment type="caution">
    <text evidence="1">The sequence shown here is derived from an EMBL/GenBank/DDBJ whole genome shotgun (WGS) entry which is preliminary data.</text>
</comment>
<proteinExistence type="predicted"/>
<name>A0ABU4V4Y5_9PSEU</name>
<gene>
    <name evidence="1" type="ORF">SK854_30185</name>
</gene>
<sequence length="72" mass="8000">MKSEQIRTDKVTTLVRALREENHADFLSASGHRSHVDGAEAATRKRQTIEANCTRAEKAAAWAEAESRGYLT</sequence>
<evidence type="ECO:0000313" key="2">
    <source>
        <dbReference type="Proteomes" id="UP001285352"/>
    </source>
</evidence>
<dbReference type="RefSeq" id="WP_319978500.1">
    <property type="nucleotide sequence ID" value="NZ_JAXAVU010000012.1"/>
</dbReference>
<accession>A0ABU4V4Y5</accession>
<organism evidence="1 2">
    <name type="scientific">Lentzea sokolovensis</name>
    <dbReference type="NCBI Taxonomy" id="3095429"/>
    <lineage>
        <taxon>Bacteria</taxon>
        <taxon>Bacillati</taxon>
        <taxon>Actinomycetota</taxon>
        <taxon>Actinomycetes</taxon>
        <taxon>Pseudonocardiales</taxon>
        <taxon>Pseudonocardiaceae</taxon>
        <taxon>Lentzea</taxon>
    </lineage>
</organism>